<evidence type="ECO:0000256" key="4">
    <source>
        <dbReference type="ARBA" id="ARBA00023284"/>
    </source>
</evidence>
<evidence type="ECO:0000256" key="3">
    <source>
        <dbReference type="ARBA" id="ARBA00023157"/>
    </source>
</evidence>
<evidence type="ECO:0000313" key="6">
    <source>
        <dbReference type="EMBL" id="TKC04484.1"/>
    </source>
</evidence>
<gene>
    <name evidence="6" type="ORF">FA047_17835</name>
</gene>
<dbReference type="Pfam" id="PF14289">
    <property type="entry name" value="DUF4369"/>
    <property type="match status" value="1"/>
</dbReference>
<dbReference type="GO" id="GO:0016491">
    <property type="term" value="F:oxidoreductase activity"/>
    <property type="evidence" value="ECO:0007669"/>
    <property type="project" value="InterPro"/>
</dbReference>
<dbReference type="AlphaFoldDB" id="A0A4U1CE44"/>
<dbReference type="GO" id="GO:0030313">
    <property type="term" value="C:cell envelope"/>
    <property type="evidence" value="ECO:0007669"/>
    <property type="project" value="UniProtKB-SubCell"/>
</dbReference>
<proteinExistence type="predicted"/>
<dbReference type="PROSITE" id="PS51352">
    <property type="entry name" value="THIOREDOXIN_2"/>
    <property type="match status" value="1"/>
</dbReference>
<dbReference type="PANTHER" id="PTHR42852">
    <property type="entry name" value="THIOL:DISULFIDE INTERCHANGE PROTEIN DSBE"/>
    <property type="match status" value="1"/>
</dbReference>
<evidence type="ECO:0000256" key="1">
    <source>
        <dbReference type="ARBA" id="ARBA00004196"/>
    </source>
</evidence>
<dbReference type="InterPro" id="IPR000866">
    <property type="entry name" value="AhpC/TSA"/>
</dbReference>
<reference evidence="6 7" key="1">
    <citation type="submission" date="2019-04" db="EMBL/GenBank/DDBJ databases">
        <title>Pedobacter sp. RP-3-15 sp. nov., isolated from Arctic soil.</title>
        <authorList>
            <person name="Dahal R.H."/>
            <person name="Kim D.-U."/>
        </authorList>
    </citation>
    <scope>NUCLEOTIDE SEQUENCE [LARGE SCALE GENOMIC DNA]</scope>
    <source>
        <strain evidence="6 7">RP-3-15</strain>
    </source>
</reference>
<dbReference type="GO" id="GO:0017004">
    <property type="term" value="P:cytochrome complex assembly"/>
    <property type="evidence" value="ECO:0007669"/>
    <property type="project" value="UniProtKB-KW"/>
</dbReference>
<sequence>MLMMACLVGHAQQKDNFTLSGKIKKQNYDLIYLRYNIPSGGFVLDSTKIVNGNFQFKGKISEPVVAALYGKMTSRSMDDPNYTSVFLEPAAMSIDVTAGDFKNAIVKGSRSQTEQETLDRLKAPIRKEMEPVLELYRNEKDHEKAAEIREQFEPFNERMDKIDYAFFAAHPDSYVSVYMMRFKVAKLGIAELKKIRSSWTERIRESSYGKYIGEEIRKLESGSPGSKAALFSAKDINGEQLSLSDFKGKKYVMLDFWASWCVPCRKGNPHLISLYKKYKDNGLEIIGVANDDSAVAAWKKAVEDDKIGIWRHVLSGYKREASESEKANYINERYGIHTLPTKILIDKDGVIVGRYGGGGEDDAAMDKKLAEIFGGT</sequence>
<comment type="subcellular location">
    <subcellularLocation>
        <location evidence="1">Cell envelope</location>
    </subcellularLocation>
</comment>
<dbReference type="GO" id="GO:0016209">
    <property type="term" value="F:antioxidant activity"/>
    <property type="evidence" value="ECO:0007669"/>
    <property type="project" value="InterPro"/>
</dbReference>
<dbReference type="InterPro" id="IPR036249">
    <property type="entry name" value="Thioredoxin-like_sf"/>
</dbReference>
<dbReference type="CDD" id="cd02966">
    <property type="entry name" value="TlpA_like_family"/>
    <property type="match status" value="1"/>
</dbReference>
<dbReference type="OrthoDB" id="750178at2"/>
<dbReference type="InterPro" id="IPR025380">
    <property type="entry name" value="DUF4369"/>
</dbReference>
<dbReference type="InterPro" id="IPR017937">
    <property type="entry name" value="Thioredoxin_CS"/>
</dbReference>
<comment type="caution">
    <text evidence="6">The sequence shown here is derived from an EMBL/GenBank/DDBJ whole genome shotgun (WGS) entry which is preliminary data.</text>
</comment>
<dbReference type="SUPFAM" id="SSF52833">
    <property type="entry name" value="Thioredoxin-like"/>
    <property type="match status" value="1"/>
</dbReference>
<protein>
    <submittedName>
        <fullName evidence="6">AhpC/TSA family protein</fullName>
    </submittedName>
</protein>
<keyword evidence="3" id="KW-1015">Disulfide bond</keyword>
<dbReference type="Proteomes" id="UP000307244">
    <property type="component" value="Unassembled WGS sequence"/>
</dbReference>
<keyword evidence="2" id="KW-0201">Cytochrome c-type biogenesis</keyword>
<keyword evidence="7" id="KW-1185">Reference proteome</keyword>
<keyword evidence="4" id="KW-0676">Redox-active center</keyword>
<evidence type="ECO:0000313" key="7">
    <source>
        <dbReference type="Proteomes" id="UP000307244"/>
    </source>
</evidence>
<organism evidence="6 7">
    <name type="scientific">Pedobacter frigoris</name>
    <dbReference type="NCBI Taxonomy" id="2571272"/>
    <lineage>
        <taxon>Bacteria</taxon>
        <taxon>Pseudomonadati</taxon>
        <taxon>Bacteroidota</taxon>
        <taxon>Sphingobacteriia</taxon>
        <taxon>Sphingobacteriales</taxon>
        <taxon>Sphingobacteriaceae</taxon>
        <taxon>Pedobacter</taxon>
    </lineage>
</organism>
<dbReference type="PANTHER" id="PTHR42852:SF6">
    <property type="entry name" value="THIOL:DISULFIDE INTERCHANGE PROTEIN DSBE"/>
    <property type="match status" value="1"/>
</dbReference>
<dbReference type="InterPro" id="IPR050553">
    <property type="entry name" value="Thioredoxin_ResA/DsbE_sf"/>
</dbReference>
<feature type="domain" description="Thioredoxin" evidence="5">
    <location>
        <begin position="222"/>
        <end position="374"/>
    </location>
</feature>
<dbReference type="Gene3D" id="3.40.30.10">
    <property type="entry name" value="Glutaredoxin"/>
    <property type="match status" value="1"/>
</dbReference>
<evidence type="ECO:0000256" key="2">
    <source>
        <dbReference type="ARBA" id="ARBA00022748"/>
    </source>
</evidence>
<dbReference type="PROSITE" id="PS00194">
    <property type="entry name" value="THIOREDOXIN_1"/>
    <property type="match status" value="1"/>
</dbReference>
<dbReference type="Pfam" id="PF00578">
    <property type="entry name" value="AhpC-TSA"/>
    <property type="match status" value="1"/>
</dbReference>
<evidence type="ECO:0000259" key="5">
    <source>
        <dbReference type="PROSITE" id="PS51352"/>
    </source>
</evidence>
<name>A0A4U1CE44_9SPHI</name>
<accession>A0A4U1CE44</accession>
<dbReference type="InterPro" id="IPR013766">
    <property type="entry name" value="Thioredoxin_domain"/>
</dbReference>
<dbReference type="EMBL" id="SWBQ01000005">
    <property type="protein sequence ID" value="TKC04484.1"/>
    <property type="molecule type" value="Genomic_DNA"/>
</dbReference>